<accession>A0A502HLU0</accession>
<dbReference type="AlphaFoldDB" id="A0A502HLU0"/>
<proteinExistence type="predicted"/>
<protein>
    <submittedName>
        <fullName evidence="1">Uncharacterized protein</fullName>
    </submittedName>
</protein>
<name>A0A502HLU0_9PSED</name>
<comment type="caution">
    <text evidence="1">The sequence shown here is derived from an EMBL/GenBank/DDBJ whole genome shotgun (WGS) entry which is preliminary data.</text>
</comment>
<evidence type="ECO:0000313" key="1">
    <source>
        <dbReference type="EMBL" id="TPG75769.1"/>
    </source>
</evidence>
<organism evidence="1 2">
    <name type="scientific">Pseudomonas arsenicoxydans</name>
    <dbReference type="NCBI Taxonomy" id="702115"/>
    <lineage>
        <taxon>Bacteria</taxon>
        <taxon>Pseudomonadati</taxon>
        <taxon>Pseudomonadota</taxon>
        <taxon>Gammaproteobacteria</taxon>
        <taxon>Pseudomonadales</taxon>
        <taxon>Pseudomonadaceae</taxon>
        <taxon>Pseudomonas</taxon>
    </lineage>
</organism>
<gene>
    <name evidence="1" type="ORF">EAH78_19675</name>
</gene>
<sequence>MATIISDAMHRDTKPGYQTRSLFFSDMETIRPVSKAHKPADSGVAVGNGARFCSFQDVT</sequence>
<evidence type="ECO:0000313" key="2">
    <source>
        <dbReference type="Proteomes" id="UP000317933"/>
    </source>
</evidence>
<dbReference type="Proteomes" id="UP000317933">
    <property type="component" value="Unassembled WGS sequence"/>
</dbReference>
<dbReference type="EMBL" id="RCZE01000009">
    <property type="protein sequence ID" value="TPG75769.1"/>
    <property type="molecule type" value="Genomic_DNA"/>
</dbReference>
<reference evidence="1 2" key="1">
    <citation type="journal article" date="2019" name="Environ. Microbiol.">
        <title>Species interactions and distinct microbial communities in high Arctic permafrost affected cryosols are associated with the CH4 and CO2 gas fluxes.</title>
        <authorList>
            <person name="Altshuler I."/>
            <person name="Hamel J."/>
            <person name="Turney S."/>
            <person name="Magnuson E."/>
            <person name="Levesque R."/>
            <person name="Greer C."/>
            <person name="Whyte L.G."/>
        </authorList>
    </citation>
    <scope>NUCLEOTIDE SEQUENCE [LARGE SCALE GENOMIC DNA]</scope>
    <source>
        <strain evidence="1 2">E3</strain>
    </source>
</reference>